<dbReference type="InterPro" id="IPR019794">
    <property type="entry name" value="Peroxidases_AS"/>
</dbReference>
<evidence type="ECO:0000256" key="4">
    <source>
        <dbReference type="ARBA" id="ARBA00012313"/>
    </source>
</evidence>
<dbReference type="InterPro" id="IPR033905">
    <property type="entry name" value="Secretory_peroxidase"/>
</dbReference>
<evidence type="ECO:0000256" key="17">
    <source>
        <dbReference type="PIRSR" id="PIRSR600823-2"/>
    </source>
</evidence>
<feature type="binding site" evidence="18">
    <location>
        <position position="387"/>
    </location>
    <ligand>
        <name>Ca(2+)</name>
        <dbReference type="ChEBI" id="CHEBI:29108"/>
        <label>1</label>
    </ligand>
</feature>
<evidence type="ECO:0000256" key="9">
    <source>
        <dbReference type="ARBA" id="ARBA00022729"/>
    </source>
</evidence>
<name>A0A4Y1R734_PRUDU</name>
<dbReference type="InterPro" id="IPR002016">
    <property type="entry name" value="Haem_peroxidase"/>
</dbReference>
<dbReference type="PROSITE" id="PS50873">
    <property type="entry name" value="PEROXIDASE_4"/>
    <property type="match status" value="2"/>
</dbReference>
<evidence type="ECO:0000256" key="19">
    <source>
        <dbReference type="PIRSR" id="PIRSR600823-4"/>
    </source>
</evidence>
<dbReference type="GO" id="GO:0042744">
    <property type="term" value="P:hydrogen peroxide catabolic process"/>
    <property type="evidence" value="ECO:0007669"/>
    <property type="project" value="UniProtKB-KW"/>
</dbReference>
<evidence type="ECO:0000256" key="7">
    <source>
        <dbReference type="ARBA" id="ARBA00022617"/>
    </source>
</evidence>
<proteinExistence type="inferred from homology"/>
<sequence>MLMAFYTPGSIVASSRTYSMLYRKLSNRQLLRTTMATQKLISVLLLQLLLVLLASDFSNGQKLKVGFYHKTCPNLEAIVAKTTQHYISRAPTLAAPLLRLHFHDCFVRGCDGSVLLNSTASNSAEKDAIPNLSLRGFHVIDAAKSAVEKKCPGVVSCADILALVARDAVRMLPGSFWEVPTGRRDGRVSVNSEALRGLPSPFSNITQLKATFASKGGHTIGTSHCDSFSSRLYNFTDKGDTDPKLDKNYIARLKKKCKPGDTKTLVEMDPGSFKSFDEDYYTLVAKRRGLFHSDSALLDDPETRAYVIQQATSHGATFLKDFGASMVNMGNIGVLTGNSGLSEAQLQLGFYAKNCPKAEKIVKDFVDEHIHNAPSVAAALIRMHFHDCFVRVCVHHLLGPSTTTILAYTDNFILANEQNKGCDASVLLNSTSSNQAEKVATPNLTLRGFNFIDRIKTLLEAECPGVVSCADAIALAARDSIVATGGPFWKVPTGRRDGVISRRAEALANIPAPTSNFTTLQTSFGNLGLDLMDLVLLSGAHTIGISHCSSFSNRLYNFTGVGDQDPALDKQYAANLKANKCKSSTDNTTIVEMDPGSHRTFDLSYYTLLLKRRGLFQSDAALTTSSTTLNYINQLLKGPLQNFYDEFAKSMEKMGRINVKTGSAGEIRKQCAVVNS</sequence>
<dbReference type="GO" id="GO:0020037">
    <property type="term" value="F:heme binding"/>
    <property type="evidence" value="ECO:0007669"/>
    <property type="project" value="InterPro"/>
</dbReference>
<feature type="active site" description="Proton acceptor" evidence="16">
    <location>
        <position position="386"/>
    </location>
</feature>
<evidence type="ECO:0000256" key="13">
    <source>
        <dbReference type="ARBA" id="ARBA00023157"/>
    </source>
</evidence>
<keyword evidence="11" id="KW-0560">Oxidoreductase</keyword>
<feature type="binding site" evidence="18">
    <location>
        <position position="390"/>
    </location>
    <ligand>
        <name>Ca(2+)</name>
        <dbReference type="ChEBI" id="CHEBI:29108"/>
        <label>1</label>
    </ligand>
</feature>
<feature type="disulfide bond" evidence="20">
    <location>
        <begin position="548"/>
        <end position="581"/>
    </location>
</feature>
<dbReference type="Gene3D" id="1.10.420.10">
    <property type="entry name" value="Peroxidase, domain 2"/>
    <property type="match status" value="2"/>
</dbReference>
<comment type="cofactor">
    <cofactor evidence="18">
        <name>heme b</name>
        <dbReference type="ChEBI" id="CHEBI:60344"/>
    </cofactor>
    <text evidence="18">Binds 1 heme b (iron(II)-protoporphyrin IX) group per subunit.</text>
</comment>
<dbReference type="PRINTS" id="PR00461">
    <property type="entry name" value="PLPEROXIDASE"/>
</dbReference>
<dbReference type="FunFam" id="1.10.520.10:FF:000009">
    <property type="entry name" value="Peroxidase"/>
    <property type="match status" value="1"/>
</dbReference>
<evidence type="ECO:0000259" key="21">
    <source>
        <dbReference type="PROSITE" id="PS50873"/>
    </source>
</evidence>
<keyword evidence="14" id="KW-0325">Glycoprotein</keyword>
<dbReference type="FunFam" id="1.10.520.10:FF:000001">
    <property type="entry name" value="Peroxidase"/>
    <property type="match status" value="1"/>
</dbReference>
<dbReference type="InterPro" id="IPR000823">
    <property type="entry name" value="Peroxidase_pln"/>
</dbReference>
<keyword evidence="5" id="KW-0964">Secreted</keyword>
<dbReference type="PROSITE" id="PS00436">
    <property type="entry name" value="PEROXIDASE_2"/>
    <property type="match status" value="2"/>
</dbReference>
<keyword evidence="7" id="KW-0349">Heme</keyword>
<feature type="binding site" evidence="17">
    <location>
        <position position="511"/>
    </location>
    <ligand>
        <name>substrate</name>
    </ligand>
</feature>
<keyword evidence="13 20" id="KW-1015">Disulfide bond</keyword>
<dbReference type="PANTHER" id="PTHR31235">
    <property type="entry name" value="PEROXIDASE 25-RELATED"/>
    <property type="match status" value="1"/>
</dbReference>
<feature type="site" description="Transition state stabilizer" evidence="19">
    <location>
        <position position="382"/>
    </location>
</feature>
<feature type="binding site" evidence="18">
    <location>
        <position position="602"/>
    </location>
    <ligand>
        <name>Ca(2+)</name>
        <dbReference type="ChEBI" id="CHEBI:29108"/>
        <label>2</label>
    </ligand>
</feature>
<evidence type="ECO:0000256" key="20">
    <source>
        <dbReference type="PIRSR" id="PIRSR600823-5"/>
    </source>
</evidence>
<dbReference type="SUPFAM" id="SSF48113">
    <property type="entry name" value="Heme-dependent peroxidases"/>
    <property type="match status" value="2"/>
</dbReference>
<keyword evidence="8 18" id="KW-0479">Metal-binding</keyword>
<keyword evidence="9" id="KW-0732">Signal</keyword>
<accession>A0A4Y1R734</accession>
<dbReference type="EMBL" id="AP019299">
    <property type="protein sequence ID" value="BBH00010.1"/>
    <property type="molecule type" value="Genomic_DNA"/>
</dbReference>
<dbReference type="EC" id="1.11.1.7" evidence="4"/>
<evidence type="ECO:0000256" key="18">
    <source>
        <dbReference type="PIRSR" id="PIRSR600823-3"/>
    </source>
</evidence>
<dbReference type="GO" id="GO:0140825">
    <property type="term" value="F:lactoperoxidase activity"/>
    <property type="evidence" value="ECO:0007669"/>
    <property type="project" value="UniProtKB-EC"/>
</dbReference>
<comment type="similarity">
    <text evidence="3">Belongs to the peroxidase family. Ascorbate peroxidase subfamily.</text>
</comment>
<keyword evidence="6 22" id="KW-0575">Peroxidase</keyword>
<keyword evidence="12 18" id="KW-0408">Iron</keyword>
<dbReference type="Gene3D" id="1.10.520.10">
    <property type="match status" value="2"/>
</dbReference>
<evidence type="ECO:0000256" key="2">
    <source>
        <dbReference type="ARBA" id="ARBA00002322"/>
    </source>
</evidence>
<evidence type="ECO:0000256" key="11">
    <source>
        <dbReference type="ARBA" id="ARBA00023002"/>
    </source>
</evidence>
<feature type="binding site" evidence="18">
    <location>
        <position position="425"/>
    </location>
    <ligand>
        <name>Ca(2+)</name>
        <dbReference type="ChEBI" id="CHEBI:29108"/>
        <label>1</label>
    </ligand>
</feature>
<feature type="disulfide bond" evidence="20">
    <location>
        <begin position="355"/>
        <end position="463"/>
    </location>
</feature>
<comment type="cofactor">
    <cofactor evidence="18">
        <name>Ca(2+)</name>
        <dbReference type="ChEBI" id="CHEBI:29108"/>
    </cofactor>
    <text evidence="18">Binds 2 calcium ions per subunit.</text>
</comment>
<evidence type="ECO:0000256" key="1">
    <source>
        <dbReference type="ARBA" id="ARBA00000189"/>
    </source>
</evidence>
<feature type="domain" description="Plant heme peroxidase family profile" evidence="21">
    <location>
        <begin position="62"/>
        <end position="340"/>
    </location>
</feature>
<evidence type="ECO:0000256" key="8">
    <source>
        <dbReference type="ARBA" id="ARBA00022723"/>
    </source>
</evidence>
<feature type="binding site" description="axial binding residue" evidence="18">
    <location>
        <position position="541"/>
    </location>
    <ligand>
        <name>heme b</name>
        <dbReference type="ChEBI" id="CHEBI:60344"/>
    </ligand>
    <ligandPart>
        <name>Fe</name>
        <dbReference type="ChEBI" id="CHEBI:18248"/>
    </ligandPart>
</feature>
<dbReference type="AlphaFoldDB" id="A0A4Y1R734"/>
<protein>
    <recommendedName>
        <fullName evidence="4">peroxidase</fullName>
        <ecNumber evidence="4">1.11.1.7</ecNumber>
    </recommendedName>
</protein>
<feature type="binding site" evidence="18">
    <location>
        <position position="423"/>
    </location>
    <ligand>
        <name>Ca(2+)</name>
        <dbReference type="ChEBI" id="CHEBI:29108"/>
        <label>1</label>
    </ligand>
</feature>
<dbReference type="GO" id="GO:0046872">
    <property type="term" value="F:metal ion binding"/>
    <property type="evidence" value="ECO:0007669"/>
    <property type="project" value="UniProtKB-KW"/>
</dbReference>
<gene>
    <name evidence="22" type="ORF">Prudu_009898</name>
</gene>
<evidence type="ECO:0000256" key="6">
    <source>
        <dbReference type="ARBA" id="ARBA00022559"/>
    </source>
</evidence>
<comment type="catalytic activity">
    <reaction evidence="1">
        <text>2 a phenolic donor + H2O2 = 2 a phenolic radical donor + 2 H2O</text>
        <dbReference type="Rhea" id="RHEA:56136"/>
        <dbReference type="ChEBI" id="CHEBI:15377"/>
        <dbReference type="ChEBI" id="CHEBI:16240"/>
        <dbReference type="ChEBI" id="CHEBI:139520"/>
        <dbReference type="ChEBI" id="CHEBI:139521"/>
        <dbReference type="EC" id="1.11.1.7"/>
    </reaction>
</comment>
<feature type="binding site" evidence="18">
    <location>
        <position position="421"/>
    </location>
    <ligand>
        <name>Ca(2+)</name>
        <dbReference type="ChEBI" id="CHEBI:29108"/>
        <label>1</label>
    </ligand>
</feature>
<feature type="disulfide bond" evidence="20">
    <location>
        <begin position="469"/>
        <end position="671"/>
    </location>
</feature>
<evidence type="ECO:0000256" key="14">
    <source>
        <dbReference type="ARBA" id="ARBA00023180"/>
    </source>
</evidence>
<keyword evidence="10 18" id="KW-0106">Calcium</keyword>
<feature type="domain" description="Plant heme peroxidase family profile" evidence="21">
    <location>
        <begin position="345"/>
        <end position="675"/>
    </location>
</feature>
<dbReference type="PROSITE" id="PS00435">
    <property type="entry name" value="PEROXIDASE_1"/>
    <property type="match status" value="1"/>
</dbReference>
<evidence type="ECO:0000256" key="3">
    <source>
        <dbReference type="ARBA" id="ARBA00006873"/>
    </source>
</evidence>
<dbReference type="Pfam" id="PF00141">
    <property type="entry name" value="peroxidase"/>
    <property type="match status" value="2"/>
</dbReference>
<evidence type="ECO:0000256" key="15">
    <source>
        <dbReference type="ARBA" id="ARBA00023324"/>
    </source>
</evidence>
<dbReference type="InterPro" id="IPR010255">
    <property type="entry name" value="Haem_peroxidase_sf"/>
</dbReference>
<reference evidence="22" key="1">
    <citation type="journal article" date="2019" name="Science">
        <title>Mutation of a bHLH transcription factor allowed almond domestication.</title>
        <authorList>
            <person name="Sanchez-Perez R."/>
            <person name="Pavan S."/>
            <person name="Mazzeo R."/>
            <person name="Moldovan C."/>
            <person name="Aiese Cigliano R."/>
            <person name="Del Cueto J."/>
            <person name="Ricciardi F."/>
            <person name="Lotti C."/>
            <person name="Ricciardi L."/>
            <person name="Dicenta F."/>
            <person name="Lopez-Marques R.L."/>
            <person name="Lindberg Moller B."/>
        </authorList>
    </citation>
    <scope>NUCLEOTIDE SEQUENCE</scope>
</reference>
<evidence type="ECO:0000256" key="10">
    <source>
        <dbReference type="ARBA" id="ARBA00022837"/>
    </source>
</evidence>
<keyword evidence="15" id="KW-0376">Hydrogen peroxide</keyword>
<dbReference type="InterPro" id="IPR019793">
    <property type="entry name" value="Peroxidases_heam-ligand_BS"/>
</dbReference>
<dbReference type="GO" id="GO:0006979">
    <property type="term" value="P:response to oxidative stress"/>
    <property type="evidence" value="ECO:0007669"/>
    <property type="project" value="InterPro"/>
</dbReference>
<evidence type="ECO:0000256" key="16">
    <source>
        <dbReference type="PIRSR" id="PIRSR600823-1"/>
    </source>
</evidence>
<organism evidence="22">
    <name type="scientific">Prunus dulcis</name>
    <name type="common">Almond</name>
    <name type="synonym">Amygdalus dulcis</name>
    <dbReference type="NCBI Taxonomy" id="3755"/>
    <lineage>
        <taxon>Eukaryota</taxon>
        <taxon>Viridiplantae</taxon>
        <taxon>Streptophyta</taxon>
        <taxon>Embryophyta</taxon>
        <taxon>Tracheophyta</taxon>
        <taxon>Spermatophyta</taxon>
        <taxon>Magnoliopsida</taxon>
        <taxon>eudicotyledons</taxon>
        <taxon>Gunneridae</taxon>
        <taxon>Pentapetalae</taxon>
        <taxon>rosids</taxon>
        <taxon>fabids</taxon>
        <taxon>Rosales</taxon>
        <taxon>Rosaceae</taxon>
        <taxon>Amygdaloideae</taxon>
        <taxon>Amygdaleae</taxon>
        <taxon>Prunus</taxon>
    </lineage>
</organism>
<feature type="binding site" evidence="18">
    <location>
        <position position="437"/>
    </location>
    <ligand>
        <name>Ca(2+)</name>
        <dbReference type="ChEBI" id="CHEBI:29108"/>
        <label>1</label>
    </ligand>
</feature>
<feature type="binding site" evidence="18">
    <location>
        <position position="594"/>
    </location>
    <ligand>
        <name>Ca(2+)</name>
        <dbReference type="ChEBI" id="CHEBI:29108"/>
        <label>2</label>
    </ligand>
</feature>
<evidence type="ECO:0000313" key="22">
    <source>
        <dbReference type="EMBL" id="BBH00010.1"/>
    </source>
</evidence>
<evidence type="ECO:0000256" key="12">
    <source>
        <dbReference type="ARBA" id="ARBA00023004"/>
    </source>
</evidence>
<comment type="function">
    <text evidence="2">Removal of H(2)O(2), oxidation of toxic reductants, biosynthesis and degradation of lignin, suberization, auxin catabolism, response to environmental stresses such as wounding, pathogen attack and oxidative stress. These functions might be dependent on each isozyme/isoform in each plant tissue.</text>
</comment>
<feature type="binding site" evidence="18">
    <location>
        <position position="542"/>
    </location>
    <ligand>
        <name>Ca(2+)</name>
        <dbReference type="ChEBI" id="CHEBI:29108"/>
        <label>2</label>
    </ligand>
</feature>
<dbReference type="CDD" id="cd00693">
    <property type="entry name" value="secretory_peroxidase"/>
    <property type="match status" value="2"/>
</dbReference>
<dbReference type="PRINTS" id="PR00458">
    <property type="entry name" value="PEROXIDASE"/>
</dbReference>
<evidence type="ECO:0000256" key="5">
    <source>
        <dbReference type="ARBA" id="ARBA00022525"/>
    </source>
</evidence>
<dbReference type="FunFam" id="1.10.420.10:FF:000008">
    <property type="entry name" value="Peroxidase"/>
    <property type="match status" value="2"/>
</dbReference>
<feature type="disulfide bond" evidence="20">
    <location>
        <begin position="388"/>
        <end position="422"/>
    </location>
</feature>